<evidence type="ECO:0000313" key="4">
    <source>
        <dbReference type="Proteomes" id="UP000503320"/>
    </source>
</evidence>
<protein>
    <submittedName>
        <fullName evidence="3">FAA hydrolase family protein</fullName>
    </submittedName>
</protein>
<keyword evidence="1" id="KW-0479">Metal-binding</keyword>
<accession>A0A6M3HT33</accession>
<dbReference type="AlphaFoldDB" id="A0A6M3HT33"/>
<dbReference type="KEGG" id="afri:E3E15_02720"/>
<dbReference type="Gene3D" id="3.90.850.10">
    <property type="entry name" value="Fumarylacetoacetase-like, C-terminal domain"/>
    <property type="match status" value="1"/>
</dbReference>
<dbReference type="InterPro" id="IPR036663">
    <property type="entry name" value="Fumarylacetoacetase_C_sf"/>
</dbReference>
<dbReference type="EMBL" id="CP038017">
    <property type="protein sequence ID" value="QIV94325.1"/>
    <property type="molecule type" value="Genomic_DNA"/>
</dbReference>
<keyword evidence="4" id="KW-1185">Reference proteome</keyword>
<name>A0A6M3HT33_9GAMM</name>
<dbReference type="Pfam" id="PF01557">
    <property type="entry name" value="FAA_hydrolase"/>
    <property type="match status" value="1"/>
</dbReference>
<feature type="domain" description="Fumarylacetoacetase-like C-terminal" evidence="2">
    <location>
        <begin position="11"/>
        <end position="180"/>
    </location>
</feature>
<proteinExistence type="predicted"/>
<evidence type="ECO:0000256" key="1">
    <source>
        <dbReference type="ARBA" id="ARBA00022723"/>
    </source>
</evidence>
<dbReference type="SUPFAM" id="SSF56529">
    <property type="entry name" value="FAH"/>
    <property type="match status" value="1"/>
</dbReference>
<gene>
    <name evidence="3" type="ORF">E3E15_02720</name>
</gene>
<evidence type="ECO:0000313" key="3">
    <source>
        <dbReference type="EMBL" id="QIV94325.1"/>
    </source>
</evidence>
<dbReference type="PANTHER" id="PTHR11820:SF7">
    <property type="entry name" value="ACYLPYRUVASE FAHD1, MITOCHONDRIAL"/>
    <property type="match status" value="1"/>
</dbReference>
<dbReference type="InterPro" id="IPR011234">
    <property type="entry name" value="Fumarylacetoacetase-like_C"/>
</dbReference>
<dbReference type="RefSeq" id="WP_172106494.1">
    <property type="nucleotide sequence ID" value="NZ_CP038017.1"/>
</dbReference>
<dbReference type="PANTHER" id="PTHR11820">
    <property type="entry name" value="ACYLPYRUVASE"/>
    <property type="match status" value="1"/>
</dbReference>
<dbReference type="GO" id="GO:0018773">
    <property type="term" value="F:acetylpyruvate hydrolase activity"/>
    <property type="evidence" value="ECO:0007669"/>
    <property type="project" value="TreeGrafter"/>
</dbReference>
<dbReference type="GO" id="GO:0046872">
    <property type="term" value="F:metal ion binding"/>
    <property type="evidence" value="ECO:0007669"/>
    <property type="project" value="UniProtKB-KW"/>
</dbReference>
<evidence type="ECO:0000259" key="2">
    <source>
        <dbReference type="Pfam" id="PF01557"/>
    </source>
</evidence>
<dbReference type="Proteomes" id="UP000503320">
    <property type="component" value="Chromosome"/>
</dbReference>
<organism evidence="3 4">
    <name type="scientific">Allofrancisella frigidaquae</name>
    <dbReference type="NCBI Taxonomy" id="1085644"/>
    <lineage>
        <taxon>Bacteria</taxon>
        <taxon>Pseudomonadati</taxon>
        <taxon>Pseudomonadota</taxon>
        <taxon>Gammaproteobacteria</taxon>
        <taxon>Thiotrichales</taxon>
        <taxon>Francisellaceae</taxon>
        <taxon>Allofrancisella</taxon>
    </lineage>
</organism>
<sequence>MVKEIDTSKSKVICVGRNYVEHIQELNNEIPDNPVIFIKPNSSVARSLKLLSGRELHYECEIVFAFDGKSQIKAVGLGLDITDRNLQSKLKSKGLPWELAKSFDGSAVISDFVEIGALHIPFLSFKAYKNNQLIQEGSYDLMIYKPNQVINFLKDNNISICENDLLMTGTPKGVGVINYNDKFKLELFCKDSIILEAFFK</sequence>
<reference evidence="3 4" key="1">
    <citation type="submission" date="2019-03" db="EMBL/GenBank/DDBJ databases">
        <title>Complete Genome Sequence of Allofrancisella frigidaquae Strain SYSU 10HL1970 Isolated from Water-Cooling Systems in China.</title>
        <authorList>
            <person name="Ohrman C."/>
            <person name="Uneklint I."/>
            <person name="Sjodin A."/>
        </authorList>
    </citation>
    <scope>NUCLEOTIDE SEQUENCE [LARGE SCALE GENOMIC DNA]</scope>
    <source>
        <strain evidence="3 4">SYSU 10HL1970</strain>
    </source>
</reference>
<keyword evidence="3" id="KW-0378">Hydrolase</keyword>